<name>A0ABD1SYU3_9LAMI</name>
<gene>
    <name evidence="1" type="ORF">Adt_21139</name>
</gene>
<keyword evidence="2" id="KW-1185">Reference proteome</keyword>
<dbReference type="Pfam" id="PF07207">
    <property type="entry name" value="Lir1"/>
    <property type="match status" value="1"/>
</dbReference>
<reference evidence="2" key="1">
    <citation type="submission" date="2024-07" db="EMBL/GenBank/DDBJ databases">
        <title>Two chromosome-level genome assemblies of Korean endemic species Abeliophyllum distichum and Forsythia ovata (Oleaceae).</title>
        <authorList>
            <person name="Jang H."/>
        </authorList>
    </citation>
    <scope>NUCLEOTIDE SEQUENCE [LARGE SCALE GENOMIC DNA]</scope>
</reference>
<evidence type="ECO:0000313" key="2">
    <source>
        <dbReference type="Proteomes" id="UP001604336"/>
    </source>
</evidence>
<evidence type="ECO:0000313" key="1">
    <source>
        <dbReference type="EMBL" id="KAL2505518.1"/>
    </source>
</evidence>
<protein>
    <submittedName>
        <fullName evidence="1">CCR-like</fullName>
    </submittedName>
</protein>
<comment type="caution">
    <text evidence="1">The sequence shown here is derived from an EMBL/GenBank/DDBJ whole genome shotgun (WGS) entry which is preliminary data.</text>
</comment>
<dbReference type="Proteomes" id="UP001604336">
    <property type="component" value="Unassembled WGS sequence"/>
</dbReference>
<dbReference type="PANTHER" id="PTHR36762">
    <property type="entry name" value="LIGHT-REGULATED PROTEIN 1, CHLOROPLASTIC"/>
    <property type="match status" value="1"/>
</dbReference>
<dbReference type="InterPro" id="IPR009856">
    <property type="entry name" value="Lir1"/>
</dbReference>
<dbReference type="PANTHER" id="PTHR36762:SF6">
    <property type="entry name" value="LIGHT-REGULATED PROTEIN"/>
    <property type="match status" value="1"/>
</dbReference>
<proteinExistence type="predicted"/>
<dbReference type="EMBL" id="JBFOLK010000006">
    <property type="protein sequence ID" value="KAL2505518.1"/>
    <property type="molecule type" value="Genomic_DNA"/>
</dbReference>
<organism evidence="1 2">
    <name type="scientific">Abeliophyllum distichum</name>
    <dbReference type="NCBI Taxonomy" id="126358"/>
    <lineage>
        <taxon>Eukaryota</taxon>
        <taxon>Viridiplantae</taxon>
        <taxon>Streptophyta</taxon>
        <taxon>Embryophyta</taxon>
        <taxon>Tracheophyta</taxon>
        <taxon>Spermatophyta</taxon>
        <taxon>Magnoliopsida</taxon>
        <taxon>eudicotyledons</taxon>
        <taxon>Gunneridae</taxon>
        <taxon>Pentapetalae</taxon>
        <taxon>asterids</taxon>
        <taxon>lamiids</taxon>
        <taxon>Lamiales</taxon>
        <taxon>Oleaceae</taxon>
        <taxon>Forsythieae</taxon>
        <taxon>Abeliophyllum</taxon>
    </lineage>
</organism>
<accession>A0ABD1SYU3</accession>
<dbReference type="AlphaFoldDB" id="A0ABD1SYU3"/>
<sequence>MQIALQLAPPLLSYAPARKLSKSTSFPPVLTGSFSSKFSSIRITAMATETPVVDYSSSFSVFPAEACETNGGDCCLANMHPEVKLKPEGRTNRPNIASEPIERDYLDYCDPRTVLLGEACDVLGGEFCESPYQTGIY</sequence>